<accession>A0A1C3HET1</accession>
<reference evidence="3 4" key="2">
    <citation type="submission" date="2019-06" db="EMBL/GenBank/DDBJ databases">
        <authorList>
            <person name="Deangelis K."/>
            <person name="Huntemann M."/>
            <person name="Clum A."/>
            <person name="Pillay M."/>
            <person name="Palaniappan K."/>
            <person name="Varghese N."/>
            <person name="Mikhailova N."/>
            <person name="Stamatis D."/>
            <person name="Reddy T."/>
            <person name="Daum C."/>
            <person name="Shapiro N."/>
            <person name="Ivanova N."/>
            <person name="Kyrpides N."/>
            <person name="Woyke T."/>
        </authorList>
    </citation>
    <scope>NUCLEOTIDE SEQUENCE [LARGE SCALE GENOMIC DNA]</scope>
    <source>
        <strain evidence="3 4">106R</strain>
    </source>
</reference>
<keyword evidence="1" id="KW-1133">Transmembrane helix</keyword>
<feature type="transmembrane region" description="Helical" evidence="1">
    <location>
        <begin position="6"/>
        <end position="24"/>
    </location>
</feature>
<keyword evidence="1" id="KW-0812">Transmembrane</keyword>
<name>A0A1C3HET1_SERMA</name>
<dbReference type="EMBL" id="VFMJ01000001">
    <property type="protein sequence ID" value="TQI84015.1"/>
    <property type="molecule type" value="Genomic_DNA"/>
</dbReference>
<organism evidence="2">
    <name type="scientific">Serratia marcescens</name>
    <dbReference type="NCBI Taxonomy" id="615"/>
    <lineage>
        <taxon>Bacteria</taxon>
        <taxon>Pseudomonadati</taxon>
        <taxon>Pseudomonadota</taxon>
        <taxon>Gammaproteobacteria</taxon>
        <taxon>Enterobacterales</taxon>
        <taxon>Yersiniaceae</taxon>
        <taxon>Serratia</taxon>
    </lineage>
</organism>
<evidence type="ECO:0000313" key="2">
    <source>
        <dbReference type="EMBL" id="SAY43535.1"/>
    </source>
</evidence>
<gene>
    <name evidence="3" type="ORF">FHU12_1512</name>
    <name evidence="2" type="ORF">PWN146_02228</name>
</gene>
<protein>
    <submittedName>
        <fullName evidence="2">Uncharacterized protein</fullName>
    </submittedName>
</protein>
<evidence type="ECO:0000313" key="4">
    <source>
        <dbReference type="Proteomes" id="UP000320710"/>
    </source>
</evidence>
<evidence type="ECO:0000256" key="1">
    <source>
        <dbReference type="SAM" id="Phobius"/>
    </source>
</evidence>
<dbReference type="Proteomes" id="UP000320710">
    <property type="component" value="Unassembled WGS sequence"/>
</dbReference>
<reference evidence="2" key="1">
    <citation type="submission" date="2016-05" db="EMBL/GenBank/DDBJ databases">
        <authorList>
            <person name="Cock P.J.A."/>
            <person name="Cock P.J.A."/>
        </authorList>
    </citation>
    <scope>NUCLEOTIDE SEQUENCE</scope>
    <source>
        <strain evidence="2">PWN146_assembly</strain>
    </source>
</reference>
<sequence>MRKAEIYAIIATLVVLMMMFIINLDSDINPYP</sequence>
<evidence type="ECO:0000313" key="3">
    <source>
        <dbReference type="EMBL" id="TQI84015.1"/>
    </source>
</evidence>
<proteinExistence type="predicted"/>
<dbReference type="AlphaFoldDB" id="A0A1C3HET1"/>
<reference evidence="3 4" key="3">
    <citation type="submission" date="2019-07" db="EMBL/GenBank/DDBJ databases">
        <title>Investigation of anaerobic lignin degradation for improved lignocellulosic biofuels.</title>
        <authorList>
            <person name="Deangelis K.PhD."/>
        </authorList>
    </citation>
    <scope>NUCLEOTIDE SEQUENCE [LARGE SCALE GENOMIC DNA]</scope>
    <source>
        <strain evidence="3 4">106R</strain>
    </source>
</reference>
<keyword evidence="1" id="KW-0472">Membrane</keyword>
<dbReference type="EMBL" id="LT575490">
    <property type="protein sequence ID" value="SAY43535.1"/>
    <property type="molecule type" value="Genomic_DNA"/>
</dbReference>